<keyword evidence="3 5" id="KW-0862">Zinc</keyword>
<dbReference type="Pfam" id="PF01421">
    <property type="entry name" value="Reprolysin"/>
    <property type="match status" value="1"/>
</dbReference>
<dbReference type="PANTHER" id="PTHR11905">
    <property type="entry name" value="ADAM A DISINTEGRIN AND METALLOPROTEASE DOMAIN"/>
    <property type="match status" value="1"/>
</dbReference>
<evidence type="ECO:0000256" key="4">
    <source>
        <dbReference type="ARBA" id="ARBA00023049"/>
    </source>
</evidence>
<feature type="chain" id="PRO_5003980475" evidence="6">
    <location>
        <begin position="17"/>
        <end position="483"/>
    </location>
</feature>
<evidence type="ECO:0000259" key="7">
    <source>
        <dbReference type="PROSITE" id="PS50215"/>
    </source>
</evidence>
<dbReference type="PROSITE" id="PS50215">
    <property type="entry name" value="ADAM_MEPRO"/>
    <property type="match status" value="1"/>
</dbReference>
<evidence type="ECO:0000256" key="2">
    <source>
        <dbReference type="ARBA" id="ARBA00022801"/>
    </source>
</evidence>
<evidence type="ECO:0000256" key="5">
    <source>
        <dbReference type="PROSITE-ProRule" id="PRU00276"/>
    </source>
</evidence>
<keyword evidence="2" id="KW-0378">Hydrolase</keyword>
<evidence type="ECO:0000256" key="1">
    <source>
        <dbReference type="ARBA" id="ARBA00022670"/>
    </source>
</evidence>
<dbReference type="InterPro" id="IPR024079">
    <property type="entry name" value="MetalloPept_cat_dom_sf"/>
</dbReference>
<dbReference type="InterPro" id="IPR001590">
    <property type="entry name" value="Peptidase_M12B"/>
</dbReference>
<dbReference type="GO" id="GO:0046872">
    <property type="term" value="F:metal ion binding"/>
    <property type="evidence" value="ECO:0007669"/>
    <property type="project" value="UniProtKB-KW"/>
</dbReference>
<feature type="domain" description="Peptidase M12B" evidence="7">
    <location>
        <begin position="164"/>
        <end position="386"/>
    </location>
</feature>
<dbReference type="GO" id="GO:0006509">
    <property type="term" value="P:membrane protein ectodomain proteolysis"/>
    <property type="evidence" value="ECO:0007669"/>
    <property type="project" value="TreeGrafter"/>
</dbReference>
<proteinExistence type="evidence at transcript level"/>
<protein>
    <submittedName>
        <fullName evidence="8">Putative tick salivary metalloprotease</fullName>
    </submittedName>
</protein>
<dbReference type="SUPFAM" id="SSF55486">
    <property type="entry name" value="Metalloproteases ('zincins'), catalytic domain"/>
    <property type="match status" value="1"/>
</dbReference>
<name>L7LR93_RHIPC</name>
<feature type="signal peptide" evidence="6">
    <location>
        <begin position="1"/>
        <end position="16"/>
    </location>
</feature>
<keyword evidence="5" id="KW-0479">Metal-binding</keyword>
<dbReference type="Gene3D" id="3.40.1620.60">
    <property type="match status" value="1"/>
</dbReference>
<comment type="caution">
    <text evidence="5">Lacks conserved residue(s) required for the propagation of feature annotation.</text>
</comment>
<sequence>MSFPKLIWFLLGVATGNQDMHTVYPIIIEDRMEDGTLVLHVRDGLSLSLIKAKVATETFRLRSSTNGREVDQIVNGTEIERTLYEDRQKMATVSLIKTPDGVRVTGLLSPSERIEPAVSEERQASGSLPHTVRNIQRPLGSRTLRMDNRKATFLRRCRQAYLPENITVEVYAVSDVIHNRRFTMDDLLIYICIFMNSINAIFMSLSCPNVRVALVGLEKSIQRDEYEYVYGSEKLMNIYSLYMFKDYVNKRMHKYGNPDVVLLLTGRDLYESVHGGISRDVTGIAFEGGVCTDSCVALAEDVPGSFSGIIDAAHELGHSLGASHDGTEPNQRIYGHPGSLKCPAKSGHLMTYIDGGHLRYRFSHCNEEEIRYVLGIRGQKCWNINADKFYSLNDVYPGALLSPTDFCRRFYKNDKVYSPEEPSVRRYCKMRCCTQLKRNTLTCALHHMLDHMWCDNGKKCFQGVCTSGVHSPPYRSKKFPRKY</sequence>
<reference evidence="8" key="1">
    <citation type="submission" date="2012-11" db="EMBL/GenBank/DDBJ databases">
        <authorList>
            <person name="Lucero-Rivera Y.E."/>
            <person name="Tovar-Ramirez D."/>
        </authorList>
    </citation>
    <scope>NUCLEOTIDE SEQUENCE</scope>
    <source>
        <tissue evidence="8">Salivary gland</tissue>
    </source>
</reference>
<dbReference type="PANTHER" id="PTHR11905:SF159">
    <property type="entry name" value="ADAM METALLOPROTEASE"/>
    <property type="match status" value="1"/>
</dbReference>
<accession>L7LR93</accession>
<evidence type="ECO:0000256" key="6">
    <source>
        <dbReference type="SAM" id="SignalP"/>
    </source>
</evidence>
<dbReference type="AlphaFoldDB" id="L7LR93"/>
<evidence type="ECO:0000313" key="8">
    <source>
        <dbReference type="EMBL" id="JAA54230.1"/>
    </source>
</evidence>
<reference evidence="8" key="2">
    <citation type="journal article" date="2015" name="J. Proteomics">
        <title>Sexual differences in the sialomes of the zebra tick, Rhipicephalus pulchellus.</title>
        <authorList>
            <person name="Tan A.W."/>
            <person name="Francischetti I.M."/>
            <person name="Slovak M."/>
            <person name="Kini R.M."/>
            <person name="Ribeiro J.M."/>
        </authorList>
    </citation>
    <scope>NUCLEOTIDE SEQUENCE</scope>
    <source>
        <tissue evidence="8">Salivary gland</tissue>
    </source>
</reference>
<keyword evidence="6" id="KW-0732">Signal</keyword>
<feature type="active site" evidence="5">
    <location>
        <position position="315"/>
    </location>
</feature>
<feature type="binding site" evidence="5">
    <location>
        <position position="324"/>
    </location>
    <ligand>
        <name>Zn(2+)</name>
        <dbReference type="ChEBI" id="CHEBI:29105"/>
        <note>catalytic</note>
    </ligand>
</feature>
<dbReference type="Gene3D" id="3.40.390.10">
    <property type="entry name" value="Collagenase (Catalytic Domain)"/>
    <property type="match status" value="1"/>
</dbReference>
<keyword evidence="4 8" id="KW-0482">Metalloprotease</keyword>
<keyword evidence="1 8" id="KW-0645">Protease</keyword>
<feature type="binding site" evidence="5">
    <location>
        <position position="314"/>
    </location>
    <ligand>
        <name>Zn(2+)</name>
        <dbReference type="ChEBI" id="CHEBI:29105"/>
        <note>catalytic</note>
    </ligand>
</feature>
<feature type="binding site" evidence="5">
    <location>
        <position position="318"/>
    </location>
    <ligand>
        <name>Zn(2+)</name>
        <dbReference type="ChEBI" id="CHEBI:29105"/>
        <note>catalytic</note>
    </ligand>
</feature>
<dbReference type="EMBL" id="GACK01010804">
    <property type="protein sequence ID" value="JAA54230.1"/>
    <property type="molecule type" value="mRNA"/>
</dbReference>
<evidence type="ECO:0000256" key="3">
    <source>
        <dbReference type="ARBA" id="ARBA00022833"/>
    </source>
</evidence>
<organism evidence="8">
    <name type="scientific">Rhipicephalus pulchellus</name>
    <name type="common">Yellow backed tick</name>
    <name type="synonym">Dermacentor pulchellus</name>
    <dbReference type="NCBI Taxonomy" id="72859"/>
    <lineage>
        <taxon>Eukaryota</taxon>
        <taxon>Metazoa</taxon>
        <taxon>Ecdysozoa</taxon>
        <taxon>Arthropoda</taxon>
        <taxon>Chelicerata</taxon>
        <taxon>Arachnida</taxon>
        <taxon>Acari</taxon>
        <taxon>Parasitiformes</taxon>
        <taxon>Ixodida</taxon>
        <taxon>Ixodoidea</taxon>
        <taxon>Ixodidae</taxon>
        <taxon>Rhipicephalinae</taxon>
        <taxon>Rhipicephalus</taxon>
        <taxon>Rhipicephalus</taxon>
    </lineage>
</organism>
<dbReference type="GO" id="GO:0004222">
    <property type="term" value="F:metalloendopeptidase activity"/>
    <property type="evidence" value="ECO:0007669"/>
    <property type="project" value="InterPro"/>
</dbReference>